<reference evidence="1 2" key="1">
    <citation type="journal article" date="2015" name="Nature">
        <title>rRNA introns, odd ribosomes, and small enigmatic genomes across a large radiation of phyla.</title>
        <authorList>
            <person name="Brown C.T."/>
            <person name="Hug L.A."/>
            <person name="Thomas B.C."/>
            <person name="Sharon I."/>
            <person name="Castelle C.J."/>
            <person name="Singh A."/>
            <person name="Wilkins M.J."/>
            <person name="Williams K.H."/>
            <person name="Banfield J.F."/>
        </authorList>
    </citation>
    <scope>NUCLEOTIDE SEQUENCE [LARGE SCALE GENOMIC DNA]</scope>
</reference>
<dbReference type="AlphaFoldDB" id="A0A0G1Y2R5"/>
<evidence type="ECO:0000313" key="2">
    <source>
        <dbReference type="Proteomes" id="UP000033852"/>
    </source>
</evidence>
<evidence type="ECO:0000313" key="1">
    <source>
        <dbReference type="EMBL" id="KKW37460.1"/>
    </source>
</evidence>
<dbReference type="Proteomes" id="UP000033852">
    <property type="component" value="Unassembled WGS sequence"/>
</dbReference>
<dbReference type="STRING" id="1618607.UY86_C0008G0017"/>
<protein>
    <submittedName>
        <fullName evidence="1">Uncharacterized protein</fullName>
    </submittedName>
</protein>
<organism evidence="1 2">
    <name type="scientific">Candidatus Adlerbacteria bacterium GW2011_GWB1_54_7</name>
    <dbReference type="NCBI Taxonomy" id="1618607"/>
    <lineage>
        <taxon>Bacteria</taxon>
        <taxon>Candidatus Adleribacteriota</taxon>
    </lineage>
</organism>
<comment type="caution">
    <text evidence="1">The sequence shown here is derived from an EMBL/GenBank/DDBJ whole genome shotgun (WGS) entry which is preliminary data.</text>
</comment>
<dbReference type="InterPro" id="IPR043148">
    <property type="entry name" value="TagF_C"/>
</dbReference>
<dbReference type="Gene3D" id="3.40.50.12580">
    <property type="match status" value="1"/>
</dbReference>
<proteinExistence type="predicted"/>
<name>A0A0G1Y2R5_9BACT</name>
<dbReference type="SUPFAM" id="SSF53756">
    <property type="entry name" value="UDP-Glycosyltransferase/glycogen phosphorylase"/>
    <property type="match status" value="1"/>
</dbReference>
<sequence length="193" mass="21145">MLIKKLAQAIDSGGLPGDLHLLVRYRPEDLNAFDAPGTAALGHPRITVTKPYSIPFKTNGSKPDYEFTPADVELMVNSLRHSEITITTISTLTVDAIALDKPAVNIRFDADPNTPPGDRVELFSHFDHYLALEATGGVRLAHSFEELLLQLNAYLEDPRLDAEGRAKIRRAQIEFEDARSGARSAQAIIGLVS</sequence>
<gene>
    <name evidence="1" type="ORF">UY86_C0008G0017</name>
</gene>
<dbReference type="EMBL" id="LCRR01000008">
    <property type="protein sequence ID" value="KKW37460.1"/>
    <property type="molecule type" value="Genomic_DNA"/>
</dbReference>
<accession>A0A0G1Y2R5</accession>